<feature type="coiled-coil region" evidence="1">
    <location>
        <begin position="102"/>
        <end position="139"/>
    </location>
</feature>
<gene>
    <name evidence="2" type="ORF">GM920_16875</name>
</gene>
<evidence type="ECO:0008006" key="4">
    <source>
        <dbReference type="Google" id="ProtNLM"/>
    </source>
</evidence>
<reference evidence="2 3" key="1">
    <citation type="submission" date="2019-11" db="EMBL/GenBank/DDBJ databases">
        <title>Description of Pedobacter sp. LMG 31462T.</title>
        <authorList>
            <person name="Carlier A."/>
            <person name="Qi S."/>
            <person name="Vandamme P."/>
        </authorList>
    </citation>
    <scope>NUCLEOTIDE SEQUENCE [LARGE SCALE GENOMIC DNA]</scope>
    <source>
        <strain evidence="2 3">LMG 31462</strain>
    </source>
</reference>
<organism evidence="2 3">
    <name type="scientific">Pedobacter gandavensis</name>
    <dbReference type="NCBI Taxonomy" id="2679963"/>
    <lineage>
        <taxon>Bacteria</taxon>
        <taxon>Pseudomonadati</taxon>
        <taxon>Bacteroidota</taxon>
        <taxon>Sphingobacteriia</taxon>
        <taxon>Sphingobacteriales</taxon>
        <taxon>Sphingobacteriaceae</taxon>
        <taxon>Pedobacter</taxon>
    </lineage>
</organism>
<evidence type="ECO:0000256" key="1">
    <source>
        <dbReference type="SAM" id="Coils"/>
    </source>
</evidence>
<sequence length="293" mass="33214">MKWNRYLLLILIAFPVLGFSQDSFKGGSKEKFEESKQKISAGLDAAEKEKLEVALRVLALAAIYDKDHQPALKKQSFDELVWKRLNGKTLAETYELANQYIKADHQRKIEKLEKEMSVLEVKKRKSDALKAKLSVLKAKPLRVDSINGQFVIFCAFTNESDQVLNTYETVIGYGSTEDLNDGWSCIKAPVDSAVFAPKETKVLSCSFSFASVKENSNVIKWKEIKYPLTDFSAYKLAMDCYTSMLVLNGVKYELKNEERLSQQEEQDLSKYSANLDGLKANIPVLEDLIVKKP</sequence>
<name>A0ABR6EZ87_9SPHI</name>
<dbReference type="Proteomes" id="UP000636110">
    <property type="component" value="Unassembled WGS sequence"/>
</dbReference>
<evidence type="ECO:0000313" key="3">
    <source>
        <dbReference type="Proteomes" id="UP000636110"/>
    </source>
</evidence>
<dbReference type="EMBL" id="WNXC01000006">
    <property type="protein sequence ID" value="MBB2150574.1"/>
    <property type="molecule type" value="Genomic_DNA"/>
</dbReference>
<feature type="coiled-coil region" evidence="1">
    <location>
        <begin position="254"/>
        <end position="281"/>
    </location>
</feature>
<comment type="caution">
    <text evidence="2">The sequence shown here is derived from an EMBL/GenBank/DDBJ whole genome shotgun (WGS) entry which is preliminary data.</text>
</comment>
<protein>
    <recommendedName>
        <fullName evidence="4">DUF4468 domain-containing protein</fullName>
    </recommendedName>
</protein>
<proteinExistence type="predicted"/>
<accession>A0ABR6EZ87</accession>
<keyword evidence="1" id="KW-0175">Coiled coil</keyword>
<keyword evidence="3" id="KW-1185">Reference proteome</keyword>
<dbReference type="RefSeq" id="WP_182959645.1">
    <property type="nucleotide sequence ID" value="NZ_WNXC01000006.1"/>
</dbReference>
<evidence type="ECO:0000313" key="2">
    <source>
        <dbReference type="EMBL" id="MBB2150574.1"/>
    </source>
</evidence>